<feature type="non-terminal residue" evidence="2">
    <location>
        <position position="1001"/>
    </location>
</feature>
<gene>
    <name evidence="2" type="ORF">AKO1_001263</name>
</gene>
<sequence length="1001" mass="116510">MSDLDVDKEDDLLEEKEEELEKSSADEDNKSVQDDLASEGKSSVWSKPDPNVNYANEPQKAETERMKLIGSIFVIEDEVEKDTVVLDDKDRVDLSKVNLVGELPQYLDEVIEEELQKKQELEESLMEKGLGDLNKLDYCNAEFCFKETLGRDSKSVFYSQYVQWHNPLQKNRPERALMVLTRSLIYLADPNTFAPYDAVKIMDVRHIVQSGYEHDIIGIVAEQHLLDYNNAAYNDFDILIRFEQGTSNKSQDTTPDHLKPYDRKIEFFDQITSIYRKLKIHFVEKVESFTRMGPANKKEQQHSMQDFLKQPIKEVTDPIDPYDIIRIDERMDLAMVRKQIDLCRLLSNFGDKEILFTAYITKVNIVLGGTKKTRSERLFIVSDVAVYIFKKNKINMFQRRLPLEEISRLIVPSDSQKHLLICAPAEYDLYIISDHVQTMCHVLRDMYEDEDDQLIDRVGANKDTFDRHAVLNKTDNYRKKLAELNQYDAVMQLLRSALTMKQPDKLKVFLEYANRCRPDHNVESLQYKSFQSIKVLAEHMLKEIKMQDLIQERLQRAIDEDDVVEINKWFSRVLSLGKVFDSLKYYRDKVAKPKIQQLHNKRIILQQMSSLLKKRIVSLREGRDEGERELLDAFDFALRAGFIDQVNQNKLLYSRELQKINLEQRLKQVQLGQDADSLVLILEEARRLDIYDVPPGTEQLAQEGTANVKLDKVTPFKEQQSHMRNYIEHKLVINRMKNYVEKARSTNDHAQLSKELTETAKQYPWVTSNETYRNALDVVVPDLQDFDLDMKKLEACVKKVEAAIQSEQITEANAKQLQKYIDKIKIKMGTDEPESEESSTDPSQPVKKRTGENRLQINDRDGLRLMQRAQQTLSHVQEFIRSKLVKKSRSHRTKLQTALTQHDWDAVSDLLNHVNLDSYSSTYKPLQQLVTECTRILKSKHLISDPNALTIQEFTQLNDAIQDADQHDLYIDASHAHQVHVKQSQLSEEHDAYQNLRDALS</sequence>
<dbReference type="AlphaFoldDB" id="A0AAW2ZAP7"/>
<name>A0AAW2ZAP7_9EUKA</name>
<dbReference type="PANTHER" id="PTHR34969:SF1">
    <property type="entry name" value="TH1 DOMAIN-CONTAINING PROTEIN"/>
    <property type="match status" value="1"/>
</dbReference>
<proteinExistence type="predicted"/>
<organism evidence="2 3">
    <name type="scientific">Acrasis kona</name>
    <dbReference type="NCBI Taxonomy" id="1008807"/>
    <lineage>
        <taxon>Eukaryota</taxon>
        <taxon>Discoba</taxon>
        <taxon>Heterolobosea</taxon>
        <taxon>Tetramitia</taxon>
        <taxon>Eutetramitia</taxon>
        <taxon>Acrasidae</taxon>
        <taxon>Acrasis</taxon>
    </lineage>
</organism>
<feature type="region of interest" description="Disordered" evidence="1">
    <location>
        <begin position="1"/>
        <end position="60"/>
    </location>
</feature>
<evidence type="ECO:0000313" key="2">
    <source>
        <dbReference type="EMBL" id="KAL0486948.1"/>
    </source>
</evidence>
<feature type="compositionally biased region" description="Acidic residues" evidence="1">
    <location>
        <begin position="1"/>
        <end position="18"/>
    </location>
</feature>
<accession>A0AAW2ZAP7</accession>
<comment type="caution">
    <text evidence="2">The sequence shown here is derived from an EMBL/GenBank/DDBJ whole genome shotgun (WGS) entry which is preliminary data.</text>
</comment>
<evidence type="ECO:0000256" key="1">
    <source>
        <dbReference type="SAM" id="MobiDB-lite"/>
    </source>
</evidence>
<protein>
    <submittedName>
        <fullName evidence="2">Uncharacterized protein</fullName>
    </submittedName>
</protein>
<keyword evidence="3" id="KW-1185">Reference proteome</keyword>
<dbReference type="EMBL" id="JAOPGA020001286">
    <property type="protein sequence ID" value="KAL0486948.1"/>
    <property type="molecule type" value="Genomic_DNA"/>
</dbReference>
<reference evidence="2 3" key="1">
    <citation type="submission" date="2024-03" db="EMBL/GenBank/DDBJ databases">
        <title>The Acrasis kona genome and developmental transcriptomes reveal deep origins of eukaryotic multicellular pathways.</title>
        <authorList>
            <person name="Sheikh S."/>
            <person name="Fu C.-J."/>
            <person name="Brown M.W."/>
            <person name="Baldauf S.L."/>
        </authorList>
    </citation>
    <scope>NUCLEOTIDE SEQUENCE [LARGE SCALE GENOMIC DNA]</scope>
    <source>
        <strain evidence="2 3">ATCC MYA-3509</strain>
    </source>
</reference>
<feature type="region of interest" description="Disordered" evidence="1">
    <location>
        <begin position="829"/>
        <end position="855"/>
    </location>
</feature>
<feature type="compositionally biased region" description="Basic and acidic residues" evidence="1">
    <location>
        <begin position="19"/>
        <end position="33"/>
    </location>
</feature>
<dbReference type="Proteomes" id="UP001431209">
    <property type="component" value="Unassembled WGS sequence"/>
</dbReference>
<dbReference type="PANTHER" id="PTHR34969">
    <property type="entry name" value="OS01G0621700 PROTEIN"/>
    <property type="match status" value="1"/>
</dbReference>
<evidence type="ECO:0000313" key="3">
    <source>
        <dbReference type="Proteomes" id="UP001431209"/>
    </source>
</evidence>